<proteinExistence type="predicted"/>
<dbReference type="SMART" id="SM00913">
    <property type="entry name" value="IBN_N"/>
    <property type="match status" value="1"/>
</dbReference>
<dbReference type="EMBL" id="MPUH01000103">
    <property type="protein sequence ID" value="OMJ90407.1"/>
    <property type="molecule type" value="Genomic_DNA"/>
</dbReference>
<dbReference type="InterPro" id="IPR040122">
    <property type="entry name" value="Importin_beta"/>
</dbReference>
<evidence type="ECO:0000256" key="4">
    <source>
        <dbReference type="ARBA" id="ARBA00022737"/>
    </source>
</evidence>
<feature type="domain" description="Importin N-terminal" evidence="6">
    <location>
        <begin position="22"/>
        <end position="91"/>
    </location>
</feature>
<keyword evidence="5" id="KW-0653">Protein transport</keyword>
<comment type="subcellular location">
    <subcellularLocation>
        <location evidence="1">Cytoplasm</location>
    </subcellularLocation>
</comment>
<comment type="caution">
    <text evidence="7">The sequence shown here is derived from an EMBL/GenBank/DDBJ whole genome shotgun (WGS) entry which is preliminary data.</text>
</comment>
<dbReference type="GO" id="GO:0006606">
    <property type="term" value="P:protein import into nucleus"/>
    <property type="evidence" value="ECO:0007669"/>
    <property type="project" value="InterPro"/>
</dbReference>
<protein>
    <recommendedName>
        <fullName evidence="6">Importin N-terminal domain-containing protein</fullName>
    </recommendedName>
</protein>
<evidence type="ECO:0000313" key="8">
    <source>
        <dbReference type="Proteomes" id="UP000187209"/>
    </source>
</evidence>
<dbReference type="Gene3D" id="1.25.10.10">
    <property type="entry name" value="Leucine-rich Repeat Variant"/>
    <property type="match status" value="1"/>
</dbReference>
<dbReference type="SUPFAM" id="SSF48371">
    <property type="entry name" value="ARM repeat"/>
    <property type="match status" value="1"/>
</dbReference>
<dbReference type="Proteomes" id="UP000187209">
    <property type="component" value="Unassembled WGS sequence"/>
</dbReference>
<gene>
    <name evidence="7" type="ORF">SteCoe_7212</name>
</gene>
<evidence type="ECO:0000313" key="7">
    <source>
        <dbReference type="EMBL" id="OMJ90407.1"/>
    </source>
</evidence>
<dbReference type="GO" id="GO:0031267">
    <property type="term" value="F:small GTPase binding"/>
    <property type="evidence" value="ECO:0007669"/>
    <property type="project" value="InterPro"/>
</dbReference>
<dbReference type="AlphaFoldDB" id="A0A1R2CN10"/>
<evidence type="ECO:0000259" key="6">
    <source>
        <dbReference type="PROSITE" id="PS50166"/>
    </source>
</evidence>
<dbReference type="OrthoDB" id="10263328at2759"/>
<evidence type="ECO:0000256" key="2">
    <source>
        <dbReference type="ARBA" id="ARBA00022448"/>
    </source>
</evidence>
<keyword evidence="8" id="KW-1185">Reference proteome</keyword>
<evidence type="ECO:0000256" key="1">
    <source>
        <dbReference type="ARBA" id="ARBA00004496"/>
    </source>
</evidence>
<keyword evidence="2" id="KW-0813">Transport</keyword>
<dbReference type="Pfam" id="PF03810">
    <property type="entry name" value="IBN_N"/>
    <property type="match status" value="1"/>
</dbReference>
<dbReference type="InterPro" id="IPR016024">
    <property type="entry name" value="ARM-type_fold"/>
</dbReference>
<dbReference type="PANTHER" id="PTHR10527">
    <property type="entry name" value="IMPORTIN BETA"/>
    <property type="match status" value="1"/>
</dbReference>
<dbReference type="InterPro" id="IPR058584">
    <property type="entry name" value="IMB1_TNPO1-like_TPR"/>
</dbReference>
<dbReference type="InterPro" id="IPR001494">
    <property type="entry name" value="Importin-beta_N"/>
</dbReference>
<dbReference type="InterPro" id="IPR011989">
    <property type="entry name" value="ARM-like"/>
</dbReference>
<name>A0A1R2CN10_9CILI</name>
<dbReference type="PROSITE" id="PS50166">
    <property type="entry name" value="IMPORTIN_B_NT"/>
    <property type="match status" value="1"/>
</dbReference>
<dbReference type="Pfam" id="PF25574">
    <property type="entry name" value="TPR_IMB1"/>
    <property type="match status" value="1"/>
</dbReference>
<keyword evidence="3" id="KW-0963">Cytoplasm</keyword>
<keyword evidence="4" id="KW-0677">Repeat</keyword>
<evidence type="ECO:0000256" key="3">
    <source>
        <dbReference type="ARBA" id="ARBA00022490"/>
    </source>
</evidence>
<evidence type="ECO:0000256" key="5">
    <source>
        <dbReference type="ARBA" id="ARBA00022927"/>
    </source>
</evidence>
<reference evidence="7 8" key="1">
    <citation type="submission" date="2016-11" db="EMBL/GenBank/DDBJ databases">
        <title>The macronuclear genome of Stentor coeruleus: a giant cell with tiny introns.</title>
        <authorList>
            <person name="Slabodnick M."/>
            <person name="Ruby J.G."/>
            <person name="Reiff S.B."/>
            <person name="Swart E.C."/>
            <person name="Gosai S."/>
            <person name="Prabakaran S."/>
            <person name="Witkowska E."/>
            <person name="Larue G.E."/>
            <person name="Fisher S."/>
            <person name="Freeman R.M."/>
            <person name="Gunawardena J."/>
            <person name="Chu W."/>
            <person name="Stover N.A."/>
            <person name="Gregory B.D."/>
            <person name="Nowacki M."/>
            <person name="Derisi J."/>
            <person name="Roy S.W."/>
            <person name="Marshall W.F."/>
            <person name="Sood P."/>
        </authorList>
    </citation>
    <scope>NUCLEOTIDE SEQUENCE [LARGE SCALE GENOMIC DNA]</scope>
    <source>
        <strain evidence="7">WM001</strain>
    </source>
</reference>
<accession>A0A1R2CN10</accession>
<sequence>MTSLNEILLQAQSPNQSTREIALSYLDQSALSNPSSTFQQLSQILLDNQSQKNVRILSAIYLKNNIHKYWDNISLSSKQDIKTNCLSSLGTADPDLVKVGAMAVSSLALKELPQGSWKEGLEILIKNAHNINNTYKHASLVTLGYICEDLSPEILSEDEKNKILMATLAGISQEETKVQTAALTAFKNSVKIFEKNFRNTNEGNAVLSRVYDTFAKFPVLVLQVLTEVLVCYAEVFESSLNTLGTITYAGINSHDENIVTSAIEVWNTIGDIEKYRLDIGAPFLGYLETACKSLTELLLPKLLLESPDDEWSASKAAYSMLASISVVCNGQNSQQMSRFIKENIYSKSSTKKTLAGLLALSSLYEESTEVPETFSEYFNQVIKLFNNPYADIKKTALWCFSRICKNSKKDLDKIFITDAQEKLVKEISEEGKSKNTACSALGTIFERYTWMMDLRQYKYIFETLVKLIAQSENYPLEYFGLMSIILEQIPEEYLGILEMLFDQFLNLYTNTLNTSNDTSIICITNTLQIVIAKLPANKLSEESIEKILNNITKLINSKNKLHEESLQLIGALSMNAGSKFSYYLPRVSGYLLHSITMIDSSDCIKSGIIAIGDIARSLGENMSVFVDKVIPLLFIILENCNVAVTCKVLAINCLGDIANATKEYFIPYMGTILKYLDGAAGASLQISNDLDLNDSLCELRESIVQFYVCLIQGLRACNKQNLIENRVGQLGVYMNLVVQDKFSPTFYLHQCVLGLIIDLIESYREYKPDLEILDYVKMFISMPSKLTDTAMVILSMCN</sequence>
<organism evidence="7 8">
    <name type="scientific">Stentor coeruleus</name>
    <dbReference type="NCBI Taxonomy" id="5963"/>
    <lineage>
        <taxon>Eukaryota</taxon>
        <taxon>Sar</taxon>
        <taxon>Alveolata</taxon>
        <taxon>Ciliophora</taxon>
        <taxon>Postciliodesmatophora</taxon>
        <taxon>Heterotrichea</taxon>
        <taxon>Heterotrichida</taxon>
        <taxon>Stentoridae</taxon>
        <taxon>Stentor</taxon>
    </lineage>
</organism>
<dbReference type="GO" id="GO:0005737">
    <property type="term" value="C:cytoplasm"/>
    <property type="evidence" value="ECO:0007669"/>
    <property type="project" value="UniProtKB-SubCell"/>
</dbReference>